<keyword evidence="3" id="KW-1185">Reference proteome</keyword>
<name>G3J7D2_CORMM</name>
<organism evidence="2 3">
    <name type="scientific">Cordyceps militaris (strain CM01)</name>
    <name type="common">Caterpillar fungus</name>
    <dbReference type="NCBI Taxonomy" id="983644"/>
    <lineage>
        <taxon>Eukaryota</taxon>
        <taxon>Fungi</taxon>
        <taxon>Dikarya</taxon>
        <taxon>Ascomycota</taxon>
        <taxon>Pezizomycotina</taxon>
        <taxon>Sordariomycetes</taxon>
        <taxon>Hypocreomycetidae</taxon>
        <taxon>Hypocreales</taxon>
        <taxon>Cordycipitaceae</taxon>
        <taxon>Cordyceps</taxon>
    </lineage>
</organism>
<feature type="region of interest" description="Disordered" evidence="1">
    <location>
        <begin position="56"/>
        <end position="85"/>
    </location>
</feature>
<dbReference type="EMBL" id="JH126399">
    <property type="protein sequence ID" value="EGX96302.1"/>
    <property type="molecule type" value="Genomic_DNA"/>
</dbReference>
<reference evidence="2 3" key="1">
    <citation type="journal article" date="2011" name="Genome Biol.">
        <title>Genome sequence of the insect pathogenic fungus Cordyceps militaris, a valued traditional Chinese medicine.</title>
        <authorList>
            <person name="Zheng P."/>
            <person name="Xia Y."/>
            <person name="Xiao G."/>
            <person name="Xiong C."/>
            <person name="Hu X."/>
            <person name="Zhang S."/>
            <person name="Zheng H."/>
            <person name="Huang Y."/>
            <person name="Zhou Y."/>
            <person name="Wang S."/>
            <person name="Zhao G.P."/>
            <person name="Liu X."/>
            <person name="St Leger R.J."/>
            <person name="Wang C."/>
        </authorList>
    </citation>
    <scope>NUCLEOTIDE SEQUENCE [LARGE SCALE GENOMIC DNA]</scope>
    <source>
        <strain evidence="2 3">CM01</strain>
    </source>
</reference>
<evidence type="ECO:0000256" key="1">
    <source>
        <dbReference type="SAM" id="MobiDB-lite"/>
    </source>
</evidence>
<dbReference type="KEGG" id="cmt:CCM_00958"/>
<dbReference type="VEuPathDB" id="FungiDB:CCM_00958"/>
<dbReference type="Proteomes" id="UP000001610">
    <property type="component" value="Unassembled WGS sequence"/>
</dbReference>
<dbReference type="GeneID" id="18162991"/>
<dbReference type="AlphaFoldDB" id="G3J7D2"/>
<sequence>MSSADDFKILKELRGVHRVARAGVGLVRGGGEALIRAVPGQIRCSNGVPTYVEAKSAQLQQESDRANRAAQPARSYAYEGSEPLF</sequence>
<dbReference type="HOGENOM" id="CLU_2512563_0_0_1"/>
<dbReference type="InParanoid" id="G3J7D2"/>
<dbReference type="RefSeq" id="XP_006666179.1">
    <property type="nucleotide sequence ID" value="XM_006666116.1"/>
</dbReference>
<accession>G3J7D2</accession>
<gene>
    <name evidence="2" type="ORF">CCM_00958</name>
</gene>
<protein>
    <submittedName>
        <fullName evidence="2">Uncharacterized protein</fullName>
    </submittedName>
</protein>
<proteinExistence type="predicted"/>
<evidence type="ECO:0000313" key="2">
    <source>
        <dbReference type="EMBL" id="EGX96302.1"/>
    </source>
</evidence>
<evidence type="ECO:0000313" key="3">
    <source>
        <dbReference type="Proteomes" id="UP000001610"/>
    </source>
</evidence>